<feature type="compositionally biased region" description="Low complexity" evidence="1">
    <location>
        <begin position="672"/>
        <end position="683"/>
    </location>
</feature>
<evidence type="ECO:0000313" key="3">
    <source>
        <dbReference type="EMBL" id="OXG15973.1"/>
    </source>
</evidence>
<dbReference type="Gene3D" id="1.20.1280.50">
    <property type="match status" value="1"/>
</dbReference>
<dbReference type="CDD" id="cd09917">
    <property type="entry name" value="F-box_SF"/>
    <property type="match status" value="1"/>
</dbReference>
<dbReference type="OrthoDB" id="5554140at2759"/>
<evidence type="ECO:0000313" key="4">
    <source>
        <dbReference type="Proteomes" id="UP000199727"/>
    </source>
</evidence>
<dbReference type="SUPFAM" id="SSF81383">
    <property type="entry name" value="F-box domain"/>
    <property type="match status" value="1"/>
</dbReference>
<organism evidence="3 4">
    <name type="scientific">Cryptococcus neoformans Tu259-1</name>
    <dbReference type="NCBI Taxonomy" id="1230072"/>
    <lineage>
        <taxon>Eukaryota</taxon>
        <taxon>Fungi</taxon>
        <taxon>Dikarya</taxon>
        <taxon>Basidiomycota</taxon>
        <taxon>Agaricomycotina</taxon>
        <taxon>Tremellomycetes</taxon>
        <taxon>Tremellales</taxon>
        <taxon>Cryptococcaceae</taxon>
        <taxon>Cryptococcus</taxon>
        <taxon>Cryptococcus neoformans species complex</taxon>
    </lineage>
</organism>
<dbReference type="GO" id="GO:0006887">
    <property type="term" value="P:exocytosis"/>
    <property type="evidence" value="ECO:0007669"/>
    <property type="project" value="TreeGrafter"/>
</dbReference>
<dbReference type="Pfam" id="PF00646">
    <property type="entry name" value="F-box"/>
    <property type="match status" value="1"/>
</dbReference>
<feature type="domain" description="F-box" evidence="2">
    <location>
        <begin position="41"/>
        <end position="87"/>
    </location>
</feature>
<proteinExistence type="predicted"/>
<dbReference type="InterPro" id="IPR048627">
    <property type="entry name" value="Sec10_HB"/>
</dbReference>
<dbReference type="Proteomes" id="UP000199727">
    <property type="component" value="Unassembled WGS sequence"/>
</dbReference>
<dbReference type="PROSITE" id="PS50181">
    <property type="entry name" value="FBOX"/>
    <property type="match status" value="1"/>
</dbReference>
<name>A0A854Q6Y2_CRYNE</name>
<dbReference type="PANTHER" id="PTHR12100:SF1">
    <property type="entry name" value="RECYCLIN-1"/>
    <property type="match status" value="1"/>
</dbReference>
<dbReference type="InterPro" id="IPR036047">
    <property type="entry name" value="F-box-like_dom_sf"/>
</dbReference>
<dbReference type="EMBL" id="AMKT01000069">
    <property type="protein sequence ID" value="OXG15973.1"/>
    <property type="molecule type" value="Genomic_DNA"/>
</dbReference>
<feature type="compositionally biased region" description="Basic and acidic residues" evidence="1">
    <location>
        <begin position="647"/>
        <end position="666"/>
    </location>
</feature>
<dbReference type="AlphaFoldDB" id="A0A854Q6Y2"/>
<dbReference type="GO" id="GO:0006893">
    <property type="term" value="P:Golgi to plasma membrane transport"/>
    <property type="evidence" value="ECO:0007669"/>
    <property type="project" value="TreeGrafter"/>
</dbReference>
<dbReference type="InterPro" id="IPR009976">
    <property type="entry name" value="Sec10-like"/>
</dbReference>
<comment type="caution">
    <text evidence="3">The sequence shown here is derived from an EMBL/GenBank/DDBJ whole genome shotgun (WGS) entry which is preliminary data.</text>
</comment>
<reference evidence="3 4" key="1">
    <citation type="submission" date="2017-06" db="EMBL/GenBank/DDBJ databases">
        <title>Global population genomics of the pathogenic fungus Cryptococcus neoformans var. grubii.</title>
        <authorList>
            <person name="Cuomo C."/>
            <person name="Litvintseva A."/>
            <person name="Chen Y."/>
            <person name="Young S."/>
            <person name="Zeng Q."/>
            <person name="Chapman S."/>
            <person name="Gujja S."/>
            <person name="Saif S."/>
            <person name="Birren B."/>
        </authorList>
    </citation>
    <scope>NUCLEOTIDE SEQUENCE [LARGE SCALE GENOMIC DNA]</scope>
    <source>
        <strain evidence="3 4">Tu259-1</strain>
    </source>
</reference>
<dbReference type="InterPro" id="IPR001810">
    <property type="entry name" value="F-box_dom"/>
</dbReference>
<sequence>MDKWAPIAPSKPQFQSTSHLSTRFASVLKPSKHGPRSRAPAQFIGRWPEDVILRIIELLPIPDLPNAARVNRAFAHLVKDERGWEWRCGLLGMQQESIAGSTSNLKDSELKAPISTQRKPSFPAQQASVLEDDFGDFTGQEKDVFEDVDFGDFETAKPTIPRGKSGPNTQQWGTSKEQNLLDFEDLPLPSRPTGSSGSHGRTTGFFALPPTMSLPSTSFSSHSPGPYYFAYKTHHLSLLPFCKHLRSSPSPSSTLSLLFPPSPATALSPSLSHQSSVLLSLIHFLSPQLQPLRDWGFLRQALLAAADRFDSTCLVAFEVSDGKKDKEGMKEAAGSSWKVWEAGGGEREKWECGRVWVEKREVFYDTARWDSLENIIKVQTQSGATIRQLDFTPMDAFMSHVLEAFRIDAETAHSVFPSKAKVVLSFCDRLSNEVIGEYIHPLLSQARAISQDLFLRAAAATFVQAWKLVDVAMGVLGDEQNVIKKEQFEDSVFHMFEEHLDDYLDDETERVKHHLENICREWEQQLGTSDSAQLSKSHIPTFLTSANPDQVKRNVLASFKDALLLPVTIVPRTVTFGVNAIVSGGTQAVSGLAMLNPQKWTGKGGVVKGMEDGEEVVFEVTDVDEKTAEDMTNGDVKEEMRVTENVENVKDALEPSHAGSSDDIHARSTAGSPESSHPSTPSPKNNKSFDRLQLLVSLDTALELIQVDRDSLKRAETFVKYPGKVGSKVREAIEEIFIFLLKAVGDRHIAPGFKIATNQMSTYKPAEHEETTSVAPLLQFFELVHIGDTIQSMVQVYFDKELSPYVDKTDFLNAVMREKKRFESVLDDAVAAGLNAGIEVLMNQVEHIILVKTGPREYYPVEGTPMELGPTQGCKEAIICLEMHCNLLKGSTSKEVLEVFYQEVGIRLEAIIQRHIKRQIISLDGGFQVIADLNAYYDFVSSLKQQRITDDFSDLKMLGNVYIVSDAKDLAQIVRDVSRYGSAFTPEDIYEFIQRRSDWKKIEKTVDKAMYALSVREDCVVM</sequence>
<accession>A0A854Q6Y2</accession>
<dbReference type="GO" id="GO:0000145">
    <property type="term" value="C:exocyst"/>
    <property type="evidence" value="ECO:0007669"/>
    <property type="project" value="TreeGrafter"/>
</dbReference>
<dbReference type="Pfam" id="PF07393">
    <property type="entry name" value="Sec10_HB"/>
    <property type="match status" value="1"/>
</dbReference>
<evidence type="ECO:0000259" key="2">
    <source>
        <dbReference type="PROSITE" id="PS50181"/>
    </source>
</evidence>
<feature type="region of interest" description="Disordered" evidence="1">
    <location>
        <begin position="647"/>
        <end position="687"/>
    </location>
</feature>
<gene>
    <name evidence="3" type="ORF">C361_05419</name>
</gene>
<protein>
    <submittedName>
        <fullName evidence="3">Recyclin-1</fullName>
    </submittedName>
</protein>
<evidence type="ECO:0000256" key="1">
    <source>
        <dbReference type="SAM" id="MobiDB-lite"/>
    </source>
</evidence>
<dbReference type="PANTHER" id="PTHR12100">
    <property type="entry name" value="SEC10"/>
    <property type="match status" value="1"/>
</dbReference>